<evidence type="ECO:0000313" key="10">
    <source>
        <dbReference type="Proteomes" id="UP001215598"/>
    </source>
</evidence>
<name>A0AAD7NKJ5_9AGAR</name>
<dbReference type="PROSITE" id="PS50011">
    <property type="entry name" value="PROTEIN_KINASE_DOM"/>
    <property type="match status" value="1"/>
</dbReference>
<dbReference type="InterPro" id="IPR000719">
    <property type="entry name" value="Prot_kinase_dom"/>
</dbReference>
<evidence type="ECO:0000256" key="2">
    <source>
        <dbReference type="ARBA" id="ARBA00022679"/>
    </source>
</evidence>
<feature type="binding site" evidence="6">
    <location>
        <position position="77"/>
    </location>
    <ligand>
        <name>ATP</name>
        <dbReference type="ChEBI" id="CHEBI:30616"/>
    </ligand>
</feature>
<dbReference type="GO" id="GO:0043484">
    <property type="term" value="P:regulation of RNA splicing"/>
    <property type="evidence" value="ECO:0007669"/>
    <property type="project" value="TreeGrafter"/>
</dbReference>
<dbReference type="EMBL" id="JARKIB010000027">
    <property type="protein sequence ID" value="KAJ7764787.1"/>
    <property type="molecule type" value="Genomic_DNA"/>
</dbReference>
<evidence type="ECO:0000256" key="1">
    <source>
        <dbReference type="ARBA" id="ARBA00022527"/>
    </source>
</evidence>
<dbReference type="PANTHER" id="PTHR45646:SF11">
    <property type="entry name" value="SERINE_THREONINE-PROTEIN KINASE DOA"/>
    <property type="match status" value="1"/>
</dbReference>
<keyword evidence="10" id="KW-1185">Reference proteome</keyword>
<protein>
    <submittedName>
        <fullName evidence="9">Kinase-like protein</fullName>
    </submittedName>
</protein>
<keyword evidence="2" id="KW-0808">Transferase</keyword>
<dbReference type="AlphaFoldDB" id="A0AAD7NKJ5"/>
<dbReference type="InterPro" id="IPR017441">
    <property type="entry name" value="Protein_kinase_ATP_BS"/>
</dbReference>
<dbReference type="Pfam" id="PF00069">
    <property type="entry name" value="Pkinase"/>
    <property type="match status" value="2"/>
</dbReference>
<keyword evidence="5 6" id="KW-0067">ATP-binding</keyword>
<reference evidence="9" key="1">
    <citation type="submission" date="2023-03" db="EMBL/GenBank/DDBJ databases">
        <title>Massive genome expansion in bonnet fungi (Mycena s.s.) driven by repeated elements and novel gene families across ecological guilds.</title>
        <authorList>
            <consortium name="Lawrence Berkeley National Laboratory"/>
            <person name="Harder C.B."/>
            <person name="Miyauchi S."/>
            <person name="Viragh M."/>
            <person name="Kuo A."/>
            <person name="Thoen E."/>
            <person name="Andreopoulos B."/>
            <person name="Lu D."/>
            <person name="Skrede I."/>
            <person name="Drula E."/>
            <person name="Henrissat B."/>
            <person name="Morin E."/>
            <person name="Kohler A."/>
            <person name="Barry K."/>
            <person name="LaButti K."/>
            <person name="Morin E."/>
            <person name="Salamov A."/>
            <person name="Lipzen A."/>
            <person name="Mereny Z."/>
            <person name="Hegedus B."/>
            <person name="Baldrian P."/>
            <person name="Stursova M."/>
            <person name="Weitz H."/>
            <person name="Taylor A."/>
            <person name="Grigoriev I.V."/>
            <person name="Nagy L.G."/>
            <person name="Martin F."/>
            <person name="Kauserud H."/>
        </authorList>
    </citation>
    <scope>NUCLEOTIDE SEQUENCE</scope>
    <source>
        <strain evidence="9">CBHHK182m</strain>
    </source>
</reference>
<dbReference type="GO" id="GO:0005634">
    <property type="term" value="C:nucleus"/>
    <property type="evidence" value="ECO:0007669"/>
    <property type="project" value="TreeGrafter"/>
</dbReference>
<keyword evidence="1 7" id="KW-0723">Serine/threonine-protein kinase</keyword>
<dbReference type="Gene3D" id="1.10.510.10">
    <property type="entry name" value="Transferase(Phosphotransferase) domain 1"/>
    <property type="match status" value="1"/>
</dbReference>
<accession>A0AAD7NKJ5</accession>
<evidence type="ECO:0000256" key="4">
    <source>
        <dbReference type="ARBA" id="ARBA00022777"/>
    </source>
</evidence>
<dbReference type="PROSITE" id="PS00108">
    <property type="entry name" value="PROTEIN_KINASE_ST"/>
    <property type="match status" value="1"/>
</dbReference>
<dbReference type="Proteomes" id="UP001215598">
    <property type="component" value="Unassembled WGS sequence"/>
</dbReference>
<dbReference type="PROSITE" id="PS00107">
    <property type="entry name" value="PROTEIN_KINASE_ATP"/>
    <property type="match status" value="1"/>
</dbReference>
<evidence type="ECO:0000313" key="9">
    <source>
        <dbReference type="EMBL" id="KAJ7764787.1"/>
    </source>
</evidence>
<evidence type="ECO:0000256" key="3">
    <source>
        <dbReference type="ARBA" id="ARBA00022741"/>
    </source>
</evidence>
<sequence length="406" mass="45571">MPLSPATGIHSEVVDLSFEEEPLGMPAITGFGFPRFEFGEFLGPDRRYKIVRKLGRGLNSTTWLVHDEQSRNYFALKGLTGNNTVGTEKGLLWERDALLRVSFTPNQNCLTLKDSFTVVGKGSAGSHLCFVTPLLAGDVKYVWRSVWKDRLPLPLTKRILLHTLRGLAHAHKCGVVHTDLKPENIFVSNVMSTSDIDTLLVVDPSRTHGAQDSSDGIVFPCVSQPFPGPSLEDSMNRTYILGDFGSAQPIGKPLSDEITPNALRPPEIILGAPWDEKVDIWTFGCLIYELVGGRLWRPEPCTVNDVELDATETLLHQIMCHTIDDFEAELLQVSRNAATWFDLGCNLKKGPKLYNIRYEDRIKRLNILSEAEVESWARVLRRCLRINPAQRCSAEELLSDPWFKQD</sequence>
<gene>
    <name evidence="9" type="ORF">B0H16DRAFT_1525748</name>
</gene>
<keyword evidence="3 6" id="KW-0547">Nucleotide-binding</keyword>
<dbReference type="SMART" id="SM00220">
    <property type="entry name" value="S_TKc"/>
    <property type="match status" value="1"/>
</dbReference>
<organism evidence="9 10">
    <name type="scientific">Mycena metata</name>
    <dbReference type="NCBI Taxonomy" id="1033252"/>
    <lineage>
        <taxon>Eukaryota</taxon>
        <taxon>Fungi</taxon>
        <taxon>Dikarya</taxon>
        <taxon>Basidiomycota</taxon>
        <taxon>Agaricomycotina</taxon>
        <taxon>Agaricomycetes</taxon>
        <taxon>Agaricomycetidae</taxon>
        <taxon>Agaricales</taxon>
        <taxon>Marasmiineae</taxon>
        <taxon>Mycenaceae</taxon>
        <taxon>Mycena</taxon>
    </lineage>
</organism>
<dbReference type="InterPro" id="IPR011009">
    <property type="entry name" value="Kinase-like_dom_sf"/>
</dbReference>
<dbReference type="GO" id="GO:0005524">
    <property type="term" value="F:ATP binding"/>
    <property type="evidence" value="ECO:0007669"/>
    <property type="project" value="UniProtKB-UniRule"/>
</dbReference>
<dbReference type="PANTHER" id="PTHR45646">
    <property type="entry name" value="SERINE/THREONINE-PROTEIN KINASE DOA-RELATED"/>
    <property type="match status" value="1"/>
</dbReference>
<evidence type="ECO:0000256" key="6">
    <source>
        <dbReference type="PROSITE-ProRule" id="PRU10141"/>
    </source>
</evidence>
<dbReference type="Gene3D" id="3.30.200.20">
    <property type="entry name" value="Phosphorylase Kinase, domain 1"/>
    <property type="match status" value="1"/>
</dbReference>
<evidence type="ECO:0000256" key="7">
    <source>
        <dbReference type="RuleBase" id="RU000304"/>
    </source>
</evidence>
<evidence type="ECO:0000259" key="8">
    <source>
        <dbReference type="PROSITE" id="PS50011"/>
    </source>
</evidence>
<keyword evidence="4 9" id="KW-0418">Kinase</keyword>
<evidence type="ECO:0000256" key="5">
    <source>
        <dbReference type="ARBA" id="ARBA00022840"/>
    </source>
</evidence>
<comment type="similarity">
    <text evidence="7">Belongs to the protein kinase superfamily.</text>
</comment>
<dbReference type="InterPro" id="IPR051175">
    <property type="entry name" value="CLK_kinases"/>
</dbReference>
<feature type="domain" description="Protein kinase" evidence="8">
    <location>
        <begin position="48"/>
        <end position="403"/>
    </location>
</feature>
<dbReference type="InterPro" id="IPR008271">
    <property type="entry name" value="Ser/Thr_kinase_AS"/>
</dbReference>
<dbReference type="GO" id="GO:0004674">
    <property type="term" value="F:protein serine/threonine kinase activity"/>
    <property type="evidence" value="ECO:0007669"/>
    <property type="project" value="UniProtKB-KW"/>
</dbReference>
<proteinExistence type="inferred from homology"/>
<dbReference type="SUPFAM" id="SSF56112">
    <property type="entry name" value="Protein kinase-like (PK-like)"/>
    <property type="match status" value="1"/>
</dbReference>
<comment type="caution">
    <text evidence="9">The sequence shown here is derived from an EMBL/GenBank/DDBJ whole genome shotgun (WGS) entry which is preliminary data.</text>
</comment>